<feature type="transmembrane region" description="Helical" evidence="1">
    <location>
        <begin position="100"/>
        <end position="117"/>
    </location>
</feature>
<keyword evidence="1" id="KW-0812">Transmembrane</keyword>
<dbReference type="RefSeq" id="WP_010856188.1">
    <property type="nucleotide sequence ID" value="NZ_AQHR01000107.1"/>
</dbReference>
<protein>
    <recommendedName>
        <fullName evidence="4">Transmembrane protein</fullName>
    </recommendedName>
</protein>
<reference evidence="2 3" key="1">
    <citation type="submission" date="2013-02" db="EMBL/GenBank/DDBJ databases">
        <title>A novel strain isolated from Lonar lake, Maharashtra, India.</title>
        <authorList>
            <person name="Singh A."/>
        </authorList>
    </citation>
    <scope>NUCLEOTIDE SEQUENCE [LARGE SCALE GENOMIC DNA]</scope>
    <source>
        <strain evidence="2 3">AK24</strain>
    </source>
</reference>
<dbReference type="Proteomes" id="UP000013909">
    <property type="component" value="Unassembled WGS sequence"/>
</dbReference>
<organism evidence="2 3">
    <name type="scientific">Lunatimonas lonarensis</name>
    <dbReference type="NCBI Taxonomy" id="1232681"/>
    <lineage>
        <taxon>Bacteria</taxon>
        <taxon>Pseudomonadati</taxon>
        <taxon>Bacteroidota</taxon>
        <taxon>Cytophagia</taxon>
        <taxon>Cytophagales</taxon>
        <taxon>Cyclobacteriaceae</taxon>
    </lineage>
</organism>
<proteinExistence type="predicted"/>
<dbReference type="OrthoDB" id="839615at2"/>
<feature type="transmembrane region" description="Helical" evidence="1">
    <location>
        <begin position="18"/>
        <end position="35"/>
    </location>
</feature>
<evidence type="ECO:0000256" key="1">
    <source>
        <dbReference type="SAM" id="Phobius"/>
    </source>
</evidence>
<name>R7ZMP9_9BACT</name>
<dbReference type="AlphaFoldDB" id="R7ZMP9"/>
<dbReference type="STRING" id="1232681.ADIS_4061"/>
<comment type="caution">
    <text evidence="2">The sequence shown here is derived from an EMBL/GenBank/DDBJ whole genome shotgun (WGS) entry which is preliminary data.</text>
</comment>
<dbReference type="EMBL" id="AQHR01000107">
    <property type="protein sequence ID" value="EON75357.1"/>
    <property type="molecule type" value="Genomic_DNA"/>
</dbReference>
<evidence type="ECO:0000313" key="2">
    <source>
        <dbReference type="EMBL" id="EON75357.1"/>
    </source>
</evidence>
<feature type="transmembrane region" description="Helical" evidence="1">
    <location>
        <begin position="47"/>
        <end position="66"/>
    </location>
</feature>
<accession>R7ZMP9</accession>
<sequence>MSAENPLKKEFRKLERNVLILTAVPLPFFSFSYLYTTGGTMQLAIPSLPPIFSPLLLWTAIGLLLLQTIQFRKEIRAINAQPNPIMEKFKAYAVASHKRFYILFAVGFLSAAGLLIYEMPGFTITYAVCLVFVSLGKPTPDRIIRGLRLKGEEKDLVYEINRRDP</sequence>
<keyword evidence="3" id="KW-1185">Reference proteome</keyword>
<keyword evidence="1" id="KW-1133">Transmembrane helix</keyword>
<evidence type="ECO:0008006" key="4">
    <source>
        <dbReference type="Google" id="ProtNLM"/>
    </source>
</evidence>
<gene>
    <name evidence="2" type="ORF">ADIS_4061</name>
</gene>
<keyword evidence="1" id="KW-0472">Membrane</keyword>
<evidence type="ECO:0000313" key="3">
    <source>
        <dbReference type="Proteomes" id="UP000013909"/>
    </source>
</evidence>